<feature type="region of interest" description="Disordered" evidence="1">
    <location>
        <begin position="453"/>
        <end position="480"/>
    </location>
</feature>
<evidence type="ECO:0000313" key="3">
    <source>
        <dbReference type="Proteomes" id="UP000566819"/>
    </source>
</evidence>
<reference evidence="2 3" key="1">
    <citation type="submission" date="2020-03" db="EMBL/GenBank/DDBJ databases">
        <title>Draft Genome Sequence of Cudoniella acicularis.</title>
        <authorList>
            <person name="Buettner E."/>
            <person name="Kellner H."/>
        </authorList>
    </citation>
    <scope>NUCLEOTIDE SEQUENCE [LARGE SCALE GENOMIC DNA]</scope>
    <source>
        <strain evidence="2 3">DSM 108380</strain>
    </source>
</reference>
<accession>A0A8H4RS66</accession>
<name>A0A8H4RS66_9HELO</name>
<proteinExistence type="predicted"/>
<dbReference type="EMBL" id="JAAMPI010000187">
    <property type="protein sequence ID" value="KAF4634398.1"/>
    <property type="molecule type" value="Genomic_DNA"/>
</dbReference>
<feature type="compositionally biased region" description="Low complexity" evidence="1">
    <location>
        <begin position="468"/>
        <end position="480"/>
    </location>
</feature>
<evidence type="ECO:0000313" key="2">
    <source>
        <dbReference type="EMBL" id="KAF4634398.1"/>
    </source>
</evidence>
<comment type="caution">
    <text evidence="2">The sequence shown here is derived from an EMBL/GenBank/DDBJ whole genome shotgun (WGS) entry which is preliminary data.</text>
</comment>
<dbReference type="Gene3D" id="3.40.50.300">
    <property type="entry name" value="P-loop containing nucleotide triphosphate hydrolases"/>
    <property type="match status" value="1"/>
</dbReference>
<gene>
    <name evidence="2" type="ORF">G7Y89_g3713</name>
</gene>
<dbReference type="PROSITE" id="PS00675">
    <property type="entry name" value="SIGMA54_INTERACT_1"/>
    <property type="match status" value="1"/>
</dbReference>
<dbReference type="InterPro" id="IPR027417">
    <property type="entry name" value="P-loop_NTPase"/>
</dbReference>
<organism evidence="2 3">
    <name type="scientific">Cudoniella acicularis</name>
    <dbReference type="NCBI Taxonomy" id="354080"/>
    <lineage>
        <taxon>Eukaryota</taxon>
        <taxon>Fungi</taxon>
        <taxon>Dikarya</taxon>
        <taxon>Ascomycota</taxon>
        <taxon>Pezizomycotina</taxon>
        <taxon>Leotiomycetes</taxon>
        <taxon>Helotiales</taxon>
        <taxon>Tricladiaceae</taxon>
        <taxon>Cudoniella</taxon>
    </lineage>
</organism>
<dbReference type="Proteomes" id="UP000566819">
    <property type="component" value="Unassembled WGS sequence"/>
</dbReference>
<dbReference type="SUPFAM" id="SSF52540">
    <property type="entry name" value="P-loop containing nucleoside triphosphate hydrolases"/>
    <property type="match status" value="1"/>
</dbReference>
<protein>
    <recommendedName>
        <fullName evidence="4">G domain-containing protein</fullName>
    </recommendedName>
</protein>
<dbReference type="InterPro" id="IPR025662">
    <property type="entry name" value="Sigma_54_int_dom_ATP-bd_1"/>
</dbReference>
<keyword evidence="3" id="KW-1185">Reference proteome</keyword>
<evidence type="ECO:0000256" key="1">
    <source>
        <dbReference type="SAM" id="MobiDB-lite"/>
    </source>
</evidence>
<dbReference type="CDD" id="cd00882">
    <property type="entry name" value="Ras_like_GTPase"/>
    <property type="match status" value="1"/>
</dbReference>
<sequence>MEVKKYSLDDKDYGQVLESYDKSTFYPADILAECPKFRILVIGQTGAGKTTICRISHHSRGTQIHQVWNEITFPGQNEDIILHDSGGFEAGNEAGFEEIQRFIESKLSASQLPDQLHCIWYCIPLGGPRPIQTSEEKFFQEVDVGDIPVIAVFTHFDEVENKHEFALMKKHQRQNPGTGIPADLSQTAHALAVRDYDEIYLPQLKKVIRGGPHTNIEIRRVAIPPDGDPAGDQGISDLIETTFNMLDKEGSLRRLWTSAQKQSADLKRHESIEIAIEYVRSVNVSNSVPLLPFLGGGMFAKSFNEILCRLIFQWGLIDTSGVLKKSSTRRRLFEACLKLSKSGRIATKVGLAINIAGPFTLPLITAALLKAAAGLILIFEDLFWKQREQQGLRLTTQAVEEAANDFANGKIREAAAAQIDGSVTSGSAYRTERCRDILTVAIRVARDERARNEQAAAASKKRGTEKLSYISSSGSSRRTS</sequence>
<dbReference type="OrthoDB" id="59699at2759"/>
<evidence type="ECO:0008006" key="4">
    <source>
        <dbReference type="Google" id="ProtNLM"/>
    </source>
</evidence>
<dbReference type="AlphaFoldDB" id="A0A8H4RS66"/>